<keyword evidence="1" id="KW-0732">Signal</keyword>
<dbReference type="AlphaFoldDB" id="A0A4R6IKJ3"/>
<keyword evidence="4" id="KW-1185">Reference proteome</keyword>
<accession>A0A4R6IKJ3</accession>
<organism evidence="3 4">
    <name type="scientific">Pedobacter duraquae</name>
    <dbReference type="NCBI Taxonomy" id="425511"/>
    <lineage>
        <taxon>Bacteria</taxon>
        <taxon>Pseudomonadati</taxon>
        <taxon>Bacteroidota</taxon>
        <taxon>Sphingobacteriia</taxon>
        <taxon>Sphingobacteriales</taxon>
        <taxon>Sphingobacteriaceae</taxon>
        <taxon>Pedobacter</taxon>
    </lineage>
</organism>
<feature type="chain" id="PRO_5020600498" evidence="1">
    <location>
        <begin position="21"/>
        <end position="308"/>
    </location>
</feature>
<evidence type="ECO:0000313" key="4">
    <source>
        <dbReference type="Proteomes" id="UP000295499"/>
    </source>
</evidence>
<feature type="signal peptide" evidence="1">
    <location>
        <begin position="1"/>
        <end position="20"/>
    </location>
</feature>
<proteinExistence type="predicted"/>
<evidence type="ECO:0000313" key="3">
    <source>
        <dbReference type="EMBL" id="TDO22600.1"/>
    </source>
</evidence>
<dbReference type="OrthoDB" id="353549at2"/>
<evidence type="ECO:0000259" key="2">
    <source>
        <dbReference type="SMART" id="SM01324"/>
    </source>
</evidence>
<dbReference type="Gene3D" id="1.20.58.1690">
    <property type="match status" value="1"/>
</dbReference>
<dbReference type="Pfam" id="PF13308">
    <property type="entry name" value="YARHG"/>
    <property type="match status" value="1"/>
</dbReference>
<sequence>MKLLRYLPLMLLAACFQACGDGMIKNKQTDSVENTVQQVVQPVERKVNHVLQVEYTEDLIGDWVGMFEPDTAYMKADEEGGSLSHKITISIDQINGTEVKGHSVVAGNYRPFTGTVEDEEKKFVFTVAEPGDDQFDGKFDFTIPKGDSLLIGGWKSYKEIKIPARNYKLNKRFFKYDPQRRLEDFPYVNWKKSKQQEQDYDGEKSMEEAFYSTTEDVRKYNASTQELKREKVANMKKADIYILRNSIFARHGFSFKNKDLMTYFDMQEWYMPVSINIEKNLTALEKKNISLLMKYEKHAEEYYDVFGR</sequence>
<dbReference type="EMBL" id="SNWM01000002">
    <property type="protein sequence ID" value="TDO22600.1"/>
    <property type="molecule type" value="Genomic_DNA"/>
</dbReference>
<comment type="caution">
    <text evidence="3">The sequence shown here is derived from an EMBL/GenBank/DDBJ whole genome shotgun (WGS) entry which is preliminary data.</text>
</comment>
<dbReference type="RefSeq" id="WP_133554087.1">
    <property type="nucleotide sequence ID" value="NZ_SNWM01000002.1"/>
</dbReference>
<dbReference type="SMART" id="SM01324">
    <property type="entry name" value="YARHG"/>
    <property type="match status" value="1"/>
</dbReference>
<dbReference type="Proteomes" id="UP000295499">
    <property type="component" value="Unassembled WGS sequence"/>
</dbReference>
<feature type="domain" description="YARHG" evidence="2">
    <location>
        <begin position="215"/>
        <end position="297"/>
    </location>
</feature>
<evidence type="ECO:0000256" key="1">
    <source>
        <dbReference type="SAM" id="SignalP"/>
    </source>
</evidence>
<dbReference type="InterPro" id="IPR038434">
    <property type="entry name" value="YARHG_sf"/>
</dbReference>
<dbReference type="InterPro" id="IPR025582">
    <property type="entry name" value="YARHG_dom"/>
</dbReference>
<reference evidence="3 4" key="1">
    <citation type="submission" date="2019-03" db="EMBL/GenBank/DDBJ databases">
        <title>Genomic Encyclopedia of Archaeal and Bacterial Type Strains, Phase II (KMG-II): from individual species to whole genera.</title>
        <authorList>
            <person name="Goeker M."/>
        </authorList>
    </citation>
    <scope>NUCLEOTIDE SEQUENCE [LARGE SCALE GENOMIC DNA]</scope>
    <source>
        <strain evidence="3 4">DSM 19034</strain>
    </source>
</reference>
<protein>
    <submittedName>
        <fullName evidence="3">YARHG domain-containing protein</fullName>
    </submittedName>
</protein>
<gene>
    <name evidence="3" type="ORF">CLV32_1576</name>
</gene>
<name>A0A4R6IKJ3_9SPHI</name>